<proteinExistence type="predicted"/>
<feature type="compositionally biased region" description="Basic and acidic residues" evidence="1">
    <location>
        <begin position="63"/>
        <end position="79"/>
    </location>
</feature>
<comment type="caution">
    <text evidence="2">The sequence shown here is derived from an EMBL/GenBank/DDBJ whole genome shotgun (WGS) entry which is preliminary data.</text>
</comment>
<feature type="region of interest" description="Disordered" evidence="1">
    <location>
        <begin position="59"/>
        <end position="103"/>
    </location>
</feature>
<keyword evidence="3" id="KW-1185">Reference proteome</keyword>
<dbReference type="Proteomes" id="UP000555407">
    <property type="component" value="Unassembled WGS sequence"/>
</dbReference>
<organism evidence="2 3">
    <name type="scientific">Kribbella shirazensis</name>
    <dbReference type="NCBI Taxonomy" id="1105143"/>
    <lineage>
        <taxon>Bacteria</taxon>
        <taxon>Bacillati</taxon>
        <taxon>Actinomycetota</taxon>
        <taxon>Actinomycetes</taxon>
        <taxon>Propionibacteriales</taxon>
        <taxon>Kribbellaceae</taxon>
        <taxon>Kribbella</taxon>
    </lineage>
</organism>
<dbReference type="AlphaFoldDB" id="A0A7X5VHJ2"/>
<accession>A0A7X5VHJ2</accession>
<reference evidence="2 3" key="1">
    <citation type="submission" date="2020-03" db="EMBL/GenBank/DDBJ databases">
        <title>Sequencing the genomes of 1000 actinobacteria strains.</title>
        <authorList>
            <person name="Klenk H.-P."/>
        </authorList>
    </citation>
    <scope>NUCLEOTIDE SEQUENCE [LARGE SCALE GENOMIC DNA]</scope>
    <source>
        <strain evidence="2 3">DSM 45490</strain>
    </source>
</reference>
<protein>
    <submittedName>
        <fullName evidence="2">Uncharacterized protein</fullName>
    </submittedName>
</protein>
<dbReference type="RefSeq" id="WP_167215870.1">
    <property type="nucleotide sequence ID" value="NZ_JAASRO010000001.1"/>
</dbReference>
<name>A0A7X5VHJ2_9ACTN</name>
<evidence type="ECO:0000313" key="3">
    <source>
        <dbReference type="Proteomes" id="UP000555407"/>
    </source>
</evidence>
<evidence type="ECO:0000313" key="2">
    <source>
        <dbReference type="EMBL" id="NIK61391.1"/>
    </source>
</evidence>
<dbReference type="EMBL" id="JAASRO010000001">
    <property type="protein sequence ID" value="NIK61391.1"/>
    <property type="molecule type" value="Genomic_DNA"/>
</dbReference>
<sequence length="103" mass="11800">MRESEQWFGSHRIQVIHEVNAAARQAEPARRAFTRDEMQALFDHADDEVARKRALGRKGWLPARDDPQDRPRLRTHRTETAMLDAADSGRNPDGPEFGEYGVC</sequence>
<gene>
    <name evidence="2" type="ORF">BJY22_007108</name>
</gene>
<evidence type="ECO:0000256" key="1">
    <source>
        <dbReference type="SAM" id="MobiDB-lite"/>
    </source>
</evidence>